<dbReference type="GO" id="GO:0022857">
    <property type="term" value="F:transmembrane transporter activity"/>
    <property type="evidence" value="ECO:0007669"/>
    <property type="project" value="InterPro"/>
</dbReference>
<evidence type="ECO:0000313" key="9">
    <source>
        <dbReference type="Proteomes" id="UP000750711"/>
    </source>
</evidence>
<reference evidence="8" key="1">
    <citation type="submission" date="2021-03" db="EMBL/GenBank/DDBJ databases">
        <title>Comparative genomics and phylogenomic investigation of the class Geoglossomycetes provide insights into ecological specialization and systematics.</title>
        <authorList>
            <person name="Melie T."/>
            <person name="Pirro S."/>
            <person name="Miller A.N."/>
            <person name="Quandt A."/>
        </authorList>
    </citation>
    <scope>NUCLEOTIDE SEQUENCE</scope>
    <source>
        <strain evidence="8">CAQ_001_2017</strain>
    </source>
</reference>
<keyword evidence="3 6" id="KW-1133">Transmembrane helix</keyword>
<dbReference type="AlphaFoldDB" id="A0A9P8L7U9"/>
<gene>
    <name evidence="8" type="ORF">GP486_006211</name>
</gene>
<feature type="region of interest" description="Disordered" evidence="5">
    <location>
        <begin position="136"/>
        <end position="163"/>
    </location>
</feature>
<comment type="caution">
    <text evidence="8">The sequence shown here is derived from an EMBL/GenBank/DDBJ whole genome shotgun (WGS) entry which is preliminary data.</text>
</comment>
<evidence type="ECO:0000256" key="5">
    <source>
        <dbReference type="SAM" id="MobiDB-lite"/>
    </source>
</evidence>
<dbReference type="Pfam" id="PF00083">
    <property type="entry name" value="Sugar_tr"/>
    <property type="match status" value="1"/>
</dbReference>
<organism evidence="8 9">
    <name type="scientific">Trichoglossum hirsutum</name>
    <dbReference type="NCBI Taxonomy" id="265104"/>
    <lineage>
        <taxon>Eukaryota</taxon>
        <taxon>Fungi</taxon>
        <taxon>Dikarya</taxon>
        <taxon>Ascomycota</taxon>
        <taxon>Pezizomycotina</taxon>
        <taxon>Geoglossomycetes</taxon>
        <taxon>Geoglossales</taxon>
        <taxon>Geoglossaceae</taxon>
        <taxon>Trichoglossum</taxon>
    </lineage>
</organism>
<evidence type="ECO:0000256" key="6">
    <source>
        <dbReference type="SAM" id="Phobius"/>
    </source>
</evidence>
<proteinExistence type="predicted"/>
<keyword evidence="4 6" id="KW-0472">Membrane</keyword>
<keyword evidence="2 6" id="KW-0812">Transmembrane</keyword>
<feature type="compositionally biased region" description="Basic and acidic residues" evidence="5">
    <location>
        <begin position="154"/>
        <end position="163"/>
    </location>
</feature>
<dbReference type="InterPro" id="IPR036259">
    <property type="entry name" value="MFS_trans_sf"/>
</dbReference>
<dbReference type="Gene3D" id="1.20.1250.20">
    <property type="entry name" value="MFS general substrate transporter like domains"/>
    <property type="match status" value="1"/>
</dbReference>
<feature type="domain" description="Major facilitator superfamily (MFS) profile" evidence="7">
    <location>
        <begin position="1"/>
        <end position="63"/>
    </location>
</feature>
<evidence type="ECO:0000256" key="3">
    <source>
        <dbReference type="ARBA" id="ARBA00022989"/>
    </source>
</evidence>
<evidence type="ECO:0000256" key="1">
    <source>
        <dbReference type="ARBA" id="ARBA00004141"/>
    </source>
</evidence>
<dbReference type="InterPro" id="IPR020846">
    <property type="entry name" value="MFS_dom"/>
</dbReference>
<comment type="subcellular location">
    <subcellularLocation>
        <location evidence="1">Membrane</location>
        <topology evidence="1">Multi-pass membrane protein</topology>
    </subcellularLocation>
</comment>
<dbReference type="InterPro" id="IPR005828">
    <property type="entry name" value="MFS_sugar_transport-like"/>
</dbReference>
<accession>A0A9P8L7U9</accession>
<feature type="transmembrane region" description="Helical" evidence="6">
    <location>
        <begin position="39"/>
        <end position="59"/>
    </location>
</feature>
<dbReference type="EMBL" id="JAGHQM010001333">
    <property type="protein sequence ID" value="KAH0555841.1"/>
    <property type="molecule type" value="Genomic_DNA"/>
</dbReference>
<evidence type="ECO:0000256" key="4">
    <source>
        <dbReference type="ARBA" id="ARBA00023136"/>
    </source>
</evidence>
<evidence type="ECO:0000256" key="2">
    <source>
        <dbReference type="ARBA" id="ARBA00022692"/>
    </source>
</evidence>
<protein>
    <recommendedName>
        <fullName evidence="7">Major facilitator superfamily (MFS) profile domain-containing protein</fullName>
    </recommendedName>
</protein>
<name>A0A9P8L7U9_9PEZI</name>
<feature type="compositionally biased region" description="Low complexity" evidence="5">
    <location>
        <begin position="136"/>
        <end position="153"/>
    </location>
</feature>
<dbReference type="PROSITE" id="PS50850">
    <property type="entry name" value="MFS"/>
    <property type="match status" value="1"/>
</dbReference>
<evidence type="ECO:0000313" key="8">
    <source>
        <dbReference type="EMBL" id="KAH0555841.1"/>
    </source>
</evidence>
<sequence length="163" mass="18631">MSFAVFCNLFGAGILTLFVPLLTKGLGHAKTANPTGQSRTLALFAGLNALAFILIFFLVPETAGAMLGTEQGSLNYISLEELNYIFGVKTREHMKYQVETVVPWAWHYYVLRRPEDRQNNSPELLYTWVRSRTETQQQQSQQQQSQQQQSQQQEKMEQQPESV</sequence>
<dbReference type="Proteomes" id="UP000750711">
    <property type="component" value="Unassembled WGS sequence"/>
</dbReference>
<dbReference type="GO" id="GO:0016020">
    <property type="term" value="C:membrane"/>
    <property type="evidence" value="ECO:0007669"/>
    <property type="project" value="UniProtKB-SubCell"/>
</dbReference>
<keyword evidence="9" id="KW-1185">Reference proteome</keyword>
<evidence type="ECO:0000259" key="7">
    <source>
        <dbReference type="PROSITE" id="PS50850"/>
    </source>
</evidence>